<accession>X1KPS6</accession>
<protein>
    <recommendedName>
        <fullName evidence="7">PAS domain-containing protein</fullName>
    </recommendedName>
</protein>
<dbReference type="GO" id="GO:0005886">
    <property type="term" value="C:plasma membrane"/>
    <property type="evidence" value="ECO:0007669"/>
    <property type="project" value="UniProtKB-SubCell"/>
</dbReference>
<keyword evidence="5 6" id="KW-0472">Membrane</keyword>
<dbReference type="AlphaFoldDB" id="X1KPS6"/>
<dbReference type="Pfam" id="PF02687">
    <property type="entry name" value="FtsX"/>
    <property type="match status" value="1"/>
</dbReference>
<name>X1KPS6_9ZZZZ</name>
<organism evidence="8">
    <name type="scientific">marine sediment metagenome</name>
    <dbReference type="NCBI Taxonomy" id="412755"/>
    <lineage>
        <taxon>unclassified sequences</taxon>
        <taxon>metagenomes</taxon>
        <taxon>ecological metagenomes</taxon>
    </lineage>
</organism>
<reference evidence="8" key="1">
    <citation type="journal article" date="2014" name="Front. Microbiol.">
        <title>High frequency of phylogenetically diverse reductive dehalogenase-homologous genes in deep subseafloor sedimentary metagenomes.</title>
        <authorList>
            <person name="Kawai M."/>
            <person name="Futagami T."/>
            <person name="Toyoda A."/>
            <person name="Takaki Y."/>
            <person name="Nishi S."/>
            <person name="Hori S."/>
            <person name="Arai W."/>
            <person name="Tsubouchi T."/>
            <person name="Morono Y."/>
            <person name="Uchiyama I."/>
            <person name="Ito T."/>
            <person name="Fujiyama A."/>
            <person name="Inagaki F."/>
            <person name="Takami H."/>
        </authorList>
    </citation>
    <scope>NUCLEOTIDE SEQUENCE</scope>
    <source>
        <strain evidence="8">Expedition CK06-06</strain>
    </source>
</reference>
<feature type="transmembrane region" description="Helical" evidence="6">
    <location>
        <begin position="344"/>
        <end position="366"/>
    </location>
</feature>
<evidence type="ECO:0000256" key="3">
    <source>
        <dbReference type="ARBA" id="ARBA00022692"/>
    </source>
</evidence>
<feature type="non-terminal residue" evidence="8">
    <location>
        <position position="1"/>
    </location>
</feature>
<dbReference type="PANTHER" id="PTHR30572">
    <property type="entry name" value="MEMBRANE COMPONENT OF TRANSPORTER-RELATED"/>
    <property type="match status" value="1"/>
</dbReference>
<keyword evidence="4 6" id="KW-1133">Transmembrane helix</keyword>
<feature type="transmembrane region" description="Helical" evidence="6">
    <location>
        <begin position="264"/>
        <end position="285"/>
    </location>
</feature>
<keyword evidence="3 6" id="KW-0812">Transmembrane</keyword>
<dbReference type="EMBL" id="BARV01002452">
    <property type="protein sequence ID" value="GAH92164.1"/>
    <property type="molecule type" value="Genomic_DNA"/>
</dbReference>
<evidence type="ECO:0000256" key="6">
    <source>
        <dbReference type="SAM" id="Phobius"/>
    </source>
</evidence>
<dbReference type="PROSITE" id="PS50112">
    <property type="entry name" value="PAS"/>
    <property type="match status" value="1"/>
</dbReference>
<comment type="subcellular location">
    <subcellularLocation>
        <location evidence="1">Cell membrane</location>
        <topology evidence="1">Multi-pass membrane protein</topology>
    </subcellularLocation>
</comment>
<dbReference type="InterPro" id="IPR003838">
    <property type="entry name" value="ABC3_permease_C"/>
</dbReference>
<dbReference type="InterPro" id="IPR000014">
    <property type="entry name" value="PAS"/>
</dbReference>
<evidence type="ECO:0000256" key="2">
    <source>
        <dbReference type="ARBA" id="ARBA00022475"/>
    </source>
</evidence>
<keyword evidence="2" id="KW-1003">Cell membrane</keyword>
<evidence type="ECO:0000256" key="4">
    <source>
        <dbReference type="ARBA" id="ARBA00022989"/>
    </source>
</evidence>
<sequence>FTGSSTLRKSLIVLQFMISIFLIIATVIILQQLSYVQNKDLGYNREQVIVIPFDPLLVPQYDDIRSALAAAPGVLSVAGAYEEPTHIDWGDGITAKDDPKPITVNALPSDENIVKTLGLQIIAGNDFSQVDVRGFDTSNDGANLRYSFMLNEAAVKALGWKPEEAVGKTIVKNREGTVKAVVKDFHFRSLHEAINPLVILLDKRLVGTLFVKISGTQVSRTISGLEQTWKQRIQTRPFEFHFLDEDYDALYKAEQRTAAVFTTFSSLAILLACLGLFALTAYTMARRTKEIGIRKILGASLPDILSLVSRDFLKLVGIALVMATPLAYYAVHQWLQKFTYRIEIQWWVFVAAGLVTIVIAFLTITLQAAKTASANPVKNLRTE</sequence>
<feature type="domain" description="PAS" evidence="7">
    <location>
        <begin position="151"/>
        <end position="171"/>
    </location>
</feature>
<comment type="caution">
    <text evidence="8">The sequence shown here is derived from an EMBL/GenBank/DDBJ whole genome shotgun (WGS) entry which is preliminary data.</text>
</comment>
<proteinExistence type="predicted"/>
<dbReference type="GO" id="GO:0022857">
    <property type="term" value="F:transmembrane transporter activity"/>
    <property type="evidence" value="ECO:0007669"/>
    <property type="project" value="TreeGrafter"/>
</dbReference>
<dbReference type="PANTHER" id="PTHR30572:SF18">
    <property type="entry name" value="ABC-TYPE MACROLIDE FAMILY EXPORT SYSTEM PERMEASE COMPONENT 2"/>
    <property type="match status" value="1"/>
</dbReference>
<evidence type="ECO:0000256" key="1">
    <source>
        <dbReference type="ARBA" id="ARBA00004651"/>
    </source>
</evidence>
<feature type="transmembrane region" description="Helical" evidence="6">
    <location>
        <begin position="12"/>
        <end position="30"/>
    </location>
</feature>
<evidence type="ECO:0000259" key="7">
    <source>
        <dbReference type="PROSITE" id="PS50112"/>
    </source>
</evidence>
<gene>
    <name evidence="8" type="ORF">S06H3_06328</name>
</gene>
<evidence type="ECO:0000256" key="5">
    <source>
        <dbReference type="ARBA" id="ARBA00023136"/>
    </source>
</evidence>
<evidence type="ECO:0000313" key="8">
    <source>
        <dbReference type="EMBL" id="GAH92164.1"/>
    </source>
</evidence>
<feature type="transmembrane region" description="Helical" evidence="6">
    <location>
        <begin position="312"/>
        <end position="332"/>
    </location>
</feature>
<dbReference type="InterPro" id="IPR050250">
    <property type="entry name" value="Macrolide_Exporter_MacB"/>
</dbReference>